<dbReference type="AlphaFoldDB" id="A0A1I5AU75"/>
<dbReference type="InterPro" id="IPR012187">
    <property type="entry name" value="Disulphide_bond_form_BdbC"/>
</dbReference>
<evidence type="ECO:0000256" key="8">
    <source>
        <dbReference type="ARBA" id="ARBA00023136"/>
    </source>
</evidence>
<dbReference type="InterPro" id="IPR023380">
    <property type="entry name" value="DsbB-like_sf"/>
</dbReference>
<keyword evidence="3" id="KW-0813">Transport</keyword>
<comment type="similarity">
    <text evidence="2">Belongs to the DsbB family. BdbC subfamily.</text>
</comment>
<evidence type="ECO:0000256" key="6">
    <source>
        <dbReference type="ARBA" id="ARBA00022989"/>
    </source>
</evidence>
<keyword evidence="14" id="KW-1185">Reference proteome</keyword>
<dbReference type="PROSITE" id="PS51257">
    <property type="entry name" value="PROKAR_LIPOPROTEIN"/>
    <property type="match status" value="1"/>
</dbReference>
<feature type="transmembrane region" description="Helical" evidence="12">
    <location>
        <begin position="114"/>
        <end position="138"/>
    </location>
</feature>
<dbReference type="RefSeq" id="WP_091195458.1">
    <property type="nucleotide sequence ID" value="NZ_FOVE01000014.1"/>
</dbReference>
<evidence type="ECO:0000256" key="3">
    <source>
        <dbReference type="ARBA" id="ARBA00022448"/>
    </source>
</evidence>
<evidence type="ECO:0000313" key="13">
    <source>
        <dbReference type="EMBL" id="SFN65985.1"/>
    </source>
</evidence>
<evidence type="ECO:0000256" key="2">
    <source>
        <dbReference type="ARBA" id="ARBA00007602"/>
    </source>
</evidence>
<dbReference type="SUPFAM" id="SSF158442">
    <property type="entry name" value="DsbB-like"/>
    <property type="match status" value="1"/>
</dbReference>
<evidence type="ECO:0000256" key="7">
    <source>
        <dbReference type="ARBA" id="ARBA00023002"/>
    </source>
</evidence>
<reference evidence="14" key="1">
    <citation type="submission" date="2016-10" db="EMBL/GenBank/DDBJ databases">
        <authorList>
            <person name="Varghese N."/>
            <person name="Submissions S."/>
        </authorList>
    </citation>
    <scope>NUCLEOTIDE SEQUENCE [LARGE SCALE GENOMIC DNA]</scope>
    <source>
        <strain evidence="14">DSM 6150</strain>
    </source>
</reference>
<dbReference type="GO" id="GO:0016020">
    <property type="term" value="C:membrane"/>
    <property type="evidence" value="ECO:0007669"/>
    <property type="project" value="UniProtKB-SubCell"/>
</dbReference>
<dbReference type="PANTHER" id="PTHR43469:SF1">
    <property type="entry name" value="SPBETA PROPHAGE-DERIVED DISULFIDE BOND FORMATION PROTEIN B"/>
    <property type="match status" value="1"/>
</dbReference>
<evidence type="ECO:0000256" key="9">
    <source>
        <dbReference type="ARBA" id="ARBA00023157"/>
    </source>
</evidence>
<keyword evidence="4 12" id="KW-0812">Transmembrane</keyword>
<keyword evidence="10" id="KW-0143">Chaperone</keyword>
<dbReference type="GO" id="GO:0015035">
    <property type="term" value="F:protein-disulfide reductase activity"/>
    <property type="evidence" value="ECO:0007669"/>
    <property type="project" value="InterPro"/>
</dbReference>
<name>A0A1I5AU75_9NEIS</name>
<dbReference type="PIRSF" id="PIRSF036659">
    <property type="entry name" value="BdbC"/>
    <property type="match status" value="1"/>
</dbReference>
<feature type="transmembrane region" description="Helical" evidence="12">
    <location>
        <begin position="71"/>
        <end position="94"/>
    </location>
</feature>
<accession>A0A1I5AU75</accession>
<protein>
    <submittedName>
        <fullName evidence="13">Disulfide bond formation protein DsbB</fullName>
    </submittedName>
</protein>
<evidence type="ECO:0000256" key="10">
    <source>
        <dbReference type="ARBA" id="ARBA00023186"/>
    </source>
</evidence>
<dbReference type="EMBL" id="FOVE01000014">
    <property type="protein sequence ID" value="SFN65985.1"/>
    <property type="molecule type" value="Genomic_DNA"/>
</dbReference>
<keyword evidence="8 12" id="KW-0472">Membrane</keyword>
<keyword evidence="11" id="KW-0676">Redox-active center</keyword>
<evidence type="ECO:0000313" key="14">
    <source>
        <dbReference type="Proteomes" id="UP000242869"/>
    </source>
</evidence>
<organism evidence="13 14">
    <name type="scientific">Formivibrio citricus</name>
    <dbReference type="NCBI Taxonomy" id="83765"/>
    <lineage>
        <taxon>Bacteria</taxon>
        <taxon>Pseudomonadati</taxon>
        <taxon>Pseudomonadota</taxon>
        <taxon>Betaproteobacteria</taxon>
        <taxon>Neisseriales</taxon>
        <taxon>Chitinibacteraceae</taxon>
        <taxon>Formivibrio</taxon>
    </lineage>
</organism>
<keyword evidence="5" id="KW-0249">Electron transport</keyword>
<feature type="transmembrane region" description="Helical" evidence="12">
    <location>
        <begin position="44"/>
        <end position="64"/>
    </location>
</feature>
<feature type="transmembrane region" description="Helical" evidence="12">
    <location>
        <begin position="12"/>
        <end position="32"/>
    </location>
</feature>
<dbReference type="PANTHER" id="PTHR43469">
    <property type="entry name" value="DISULFIDE FORMATION PROTEIN-RELATED"/>
    <property type="match status" value="1"/>
</dbReference>
<evidence type="ECO:0000256" key="4">
    <source>
        <dbReference type="ARBA" id="ARBA00022692"/>
    </source>
</evidence>
<dbReference type="Proteomes" id="UP000242869">
    <property type="component" value="Unassembled WGS sequence"/>
</dbReference>
<dbReference type="InterPro" id="IPR003752">
    <property type="entry name" value="DiS_bond_form_DsbB/BdbC"/>
</dbReference>
<evidence type="ECO:0000256" key="1">
    <source>
        <dbReference type="ARBA" id="ARBA00004141"/>
    </source>
</evidence>
<keyword evidence="9" id="KW-1015">Disulfide bond</keyword>
<evidence type="ECO:0000256" key="11">
    <source>
        <dbReference type="ARBA" id="ARBA00023284"/>
    </source>
</evidence>
<keyword evidence="6 12" id="KW-1133">Transmembrane helix</keyword>
<evidence type="ECO:0000256" key="5">
    <source>
        <dbReference type="ARBA" id="ARBA00022982"/>
    </source>
</evidence>
<dbReference type="Gene3D" id="1.20.1550.10">
    <property type="entry name" value="DsbB-like"/>
    <property type="match status" value="1"/>
</dbReference>
<dbReference type="OrthoDB" id="158402at2"/>
<evidence type="ECO:0000256" key="12">
    <source>
        <dbReference type="SAM" id="Phobius"/>
    </source>
</evidence>
<keyword evidence="7" id="KW-0560">Oxidoreductase</keyword>
<sequence>MSPGYYKPAHWNMLFLCWLIACISTLGSLFFSEVMGRTPCVLCWYQRIFMYPLLFIFTVGLFPFDARSVRYALPIAITGWAFALYHCLLYLGVIPTQLQPCTQGVSCTDAKLELFGFVTIPLLSLLAFTLIIALLLAVRKGVKS</sequence>
<dbReference type="Pfam" id="PF02600">
    <property type="entry name" value="DsbB"/>
    <property type="match status" value="1"/>
</dbReference>
<dbReference type="HAMAP" id="MF_00287">
    <property type="entry name" value="BdbC"/>
    <property type="match status" value="1"/>
</dbReference>
<dbReference type="STRING" id="83765.SAMN05660284_01994"/>
<gene>
    <name evidence="13" type="ORF">SAMN05660284_01994</name>
</gene>
<comment type="subcellular location">
    <subcellularLocation>
        <location evidence="1">Membrane</location>
        <topology evidence="1">Multi-pass membrane protein</topology>
    </subcellularLocation>
</comment>
<dbReference type="GO" id="GO:0006457">
    <property type="term" value="P:protein folding"/>
    <property type="evidence" value="ECO:0007669"/>
    <property type="project" value="InterPro"/>
</dbReference>
<proteinExistence type="inferred from homology"/>